<dbReference type="InterPro" id="IPR052909">
    <property type="entry name" value="Transposase_6_like"/>
</dbReference>
<dbReference type="EMBL" id="JBHOMY010000009">
    <property type="protein sequence ID" value="MFC1455639.1"/>
    <property type="molecule type" value="Genomic_DNA"/>
</dbReference>
<dbReference type="InterPro" id="IPR025161">
    <property type="entry name" value="IS402-like_dom"/>
</dbReference>
<feature type="compositionally biased region" description="Low complexity" evidence="1">
    <location>
        <begin position="112"/>
        <end position="125"/>
    </location>
</feature>
<protein>
    <submittedName>
        <fullName evidence="3">Transposase</fullName>
    </submittedName>
</protein>
<name>A0ABV6Y2Z1_9HYPH</name>
<comment type="caution">
    <text evidence="3">The sequence shown here is derived from an EMBL/GenBank/DDBJ whole genome shotgun (WGS) entry which is preliminary data.</text>
</comment>
<reference evidence="3 4" key="1">
    <citation type="submission" date="2024-09" db="EMBL/GenBank/DDBJ databases">
        <title>Nodulacao em especies de Leguminosae Basais da Amazonia e Caracterizacao dos Rizobios e Bacterias Associadas aos Nodulos.</title>
        <authorList>
            <person name="Jambeiro I.C.A."/>
            <person name="Lopes I.S."/>
            <person name="Aguiar E.R.G.R."/>
            <person name="Santos A.F.J."/>
            <person name="Dos Santos J.M.F."/>
            <person name="Gross E."/>
        </authorList>
    </citation>
    <scope>NUCLEOTIDE SEQUENCE [LARGE SCALE GENOMIC DNA]</scope>
    <source>
        <strain evidence="3 4">BRUESC1165</strain>
    </source>
</reference>
<dbReference type="PANTHER" id="PTHR46637">
    <property type="entry name" value="TIS1421-TRANSPOSASE PROTEIN A"/>
    <property type="match status" value="1"/>
</dbReference>
<dbReference type="PANTHER" id="PTHR46637:SF1">
    <property type="entry name" value="BLL5188 PROTEIN"/>
    <property type="match status" value="1"/>
</dbReference>
<feature type="domain" description="Insertion element IS402-like" evidence="2">
    <location>
        <begin position="1"/>
        <end position="73"/>
    </location>
</feature>
<evidence type="ECO:0000313" key="4">
    <source>
        <dbReference type="Proteomes" id="UP001593940"/>
    </source>
</evidence>
<gene>
    <name evidence="3" type="ORF">ACETIH_02660</name>
</gene>
<dbReference type="RefSeq" id="WP_377028770.1">
    <property type="nucleotide sequence ID" value="NZ_JBHOMY010000009.1"/>
</dbReference>
<keyword evidence="4" id="KW-1185">Reference proteome</keyword>
<evidence type="ECO:0000256" key="1">
    <source>
        <dbReference type="SAM" id="MobiDB-lite"/>
    </source>
</evidence>
<accession>A0ABV6Y2Z1</accession>
<organism evidence="3 4">
    <name type="scientific">Microvirga arabica</name>
    <dbReference type="NCBI Taxonomy" id="1128671"/>
    <lineage>
        <taxon>Bacteria</taxon>
        <taxon>Pseudomonadati</taxon>
        <taxon>Pseudomonadota</taxon>
        <taxon>Alphaproteobacteria</taxon>
        <taxon>Hyphomicrobiales</taxon>
        <taxon>Methylobacteriaceae</taxon>
        <taxon>Microvirga</taxon>
    </lineage>
</organism>
<evidence type="ECO:0000313" key="3">
    <source>
        <dbReference type="EMBL" id="MFC1455639.1"/>
    </source>
</evidence>
<dbReference type="Pfam" id="PF13340">
    <property type="entry name" value="DUF4096"/>
    <property type="match status" value="1"/>
</dbReference>
<proteinExistence type="predicted"/>
<feature type="region of interest" description="Disordered" evidence="1">
    <location>
        <begin position="106"/>
        <end position="125"/>
    </location>
</feature>
<sequence>MTEDDWATVLRVFAASCSRRGAKGRNDRRFLEALHYFTVHNITWRALPKDFGNWNSVWKRFWRLSRAGVFEAFFEALAALSETAHLVQMFDSTIVRAHVSAAGAKGGRATRRSAAPGAASRPRSTSRPIGMAIHLAFT</sequence>
<dbReference type="Proteomes" id="UP001593940">
    <property type="component" value="Unassembled WGS sequence"/>
</dbReference>
<evidence type="ECO:0000259" key="2">
    <source>
        <dbReference type="Pfam" id="PF13340"/>
    </source>
</evidence>